<feature type="compositionally biased region" description="Basic and acidic residues" evidence="1">
    <location>
        <begin position="129"/>
        <end position="168"/>
    </location>
</feature>
<evidence type="ECO:0000313" key="5">
    <source>
        <dbReference type="Proteomes" id="UP000236520"/>
    </source>
</evidence>
<dbReference type="SMART" id="SM00942">
    <property type="entry name" value="PriCT_1"/>
    <property type="match status" value="1"/>
</dbReference>
<dbReference type="Proteomes" id="UP000236520">
    <property type="component" value="Unassembled WGS sequence"/>
</dbReference>
<name>A0A2J7ZE38_STRMQ</name>
<comment type="caution">
    <text evidence="4">The sequence shown here is derived from an EMBL/GenBank/DDBJ whole genome shotgun (WGS) entry which is preliminary data.</text>
</comment>
<dbReference type="CDD" id="cd04859">
    <property type="entry name" value="Prim_Pol"/>
    <property type="match status" value="1"/>
</dbReference>
<organism evidence="4 5">
    <name type="scientific">Streptomyces malaysiensis</name>
    <dbReference type="NCBI Taxonomy" id="92644"/>
    <lineage>
        <taxon>Bacteria</taxon>
        <taxon>Bacillati</taxon>
        <taxon>Actinomycetota</taxon>
        <taxon>Actinomycetes</taxon>
        <taxon>Kitasatosporales</taxon>
        <taxon>Streptomycetaceae</taxon>
        <taxon>Streptomyces</taxon>
        <taxon>Streptomyces violaceusniger group</taxon>
    </lineage>
</organism>
<dbReference type="SUPFAM" id="SSF56747">
    <property type="entry name" value="Prim-pol domain"/>
    <property type="match status" value="2"/>
</dbReference>
<dbReference type="EMBL" id="LJIW01000001">
    <property type="protein sequence ID" value="PNG98550.1"/>
    <property type="molecule type" value="Genomic_DNA"/>
</dbReference>
<dbReference type="InterPro" id="IPR014820">
    <property type="entry name" value="PriCT_1"/>
</dbReference>
<reference evidence="4 5" key="1">
    <citation type="submission" date="2015-09" db="EMBL/GenBank/DDBJ databases">
        <title>Genome sequence, genome mining and natural product profiling of a biocontrol bacterium Streptomyces malaysiensis F913.</title>
        <authorList>
            <person name="Xu Y."/>
            <person name="Wei J."/>
            <person name="Xie J."/>
            <person name="Li T."/>
            <person name="Zhou Z."/>
        </authorList>
    </citation>
    <scope>NUCLEOTIDE SEQUENCE [LARGE SCALE GENOMIC DNA]</scope>
    <source>
        <strain evidence="4 5">F913</strain>
    </source>
</reference>
<evidence type="ECO:0000259" key="2">
    <source>
        <dbReference type="SMART" id="SM00942"/>
    </source>
</evidence>
<sequence length="366" mass="38003">MANPSLAHALAHALTAAAHGFRVIPLTRAKLPAVRSPHHHDPAPLPCRGECGRLGHGVHDASADPRAIRALFAAAPWATGYGIACGYAPYHLIGIDLDLKDGRPGYPGEPGKPGRPGRPEVAGAGGATGDRDGRPWRPDANRKDVMEDGENGKDGAEDGKSGLEHGKDGTNGLAALARLAREHAFAIPHTVTVLTPSGGRHLWLSGPPGLAVPNSAGRLAPGIDVRGMGGYLVGPGSYGSHGSYRLAPGSPAWDPAPVPPALLRLLTPPRPAPPRSYRPGPPSHDPHPAALEGLVQFVRASREGQRNDRLFWAACRAYETGAGPELAPALIDAALDTGLPPHEARATVASAARSAARHLQPPEAWA</sequence>
<gene>
    <name evidence="4" type="ORF">SMF913_14575</name>
</gene>
<evidence type="ECO:0000313" key="4">
    <source>
        <dbReference type="EMBL" id="PNG98550.1"/>
    </source>
</evidence>
<evidence type="ECO:0008006" key="6">
    <source>
        <dbReference type="Google" id="ProtNLM"/>
    </source>
</evidence>
<evidence type="ECO:0000256" key="1">
    <source>
        <dbReference type="SAM" id="MobiDB-lite"/>
    </source>
</evidence>
<dbReference type="RefSeq" id="WP_102935149.1">
    <property type="nucleotide sequence ID" value="NZ_LJIW01000001.1"/>
</dbReference>
<feature type="compositionally biased region" description="Pro residues" evidence="1">
    <location>
        <begin position="269"/>
        <end position="283"/>
    </location>
</feature>
<keyword evidence="5" id="KW-1185">Reference proteome</keyword>
<feature type="region of interest" description="Disordered" evidence="1">
    <location>
        <begin position="269"/>
        <end position="288"/>
    </location>
</feature>
<feature type="region of interest" description="Disordered" evidence="1">
    <location>
        <begin position="103"/>
        <end position="169"/>
    </location>
</feature>
<protein>
    <recommendedName>
        <fullName evidence="6">DNA primase</fullName>
    </recommendedName>
</protein>
<accession>A0A2J7ZE38</accession>
<dbReference type="Pfam" id="PF09250">
    <property type="entry name" value="Prim-Pol"/>
    <property type="match status" value="2"/>
</dbReference>
<feature type="domain" description="DNA primase/polymerase bifunctional N-terminal" evidence="3">
    <location>
        <begin position="13"/>
        <end position="262"/>
    </location>
</feature>
<dbReference type="InterPro" id="IPR015330">
    <property type="entry name" value="DNA_primase/pol_bifunc_N"/>
</dbReference>
<dbReference type="AlphaFoldDB" id="A0A2J7ZE38"/>
<dbReference type="SMART" id="SM00943">
    <property type="entry name" value="Prim-Pol"/>
    <property type="match status" value="1"/>
</dbReference>
<feature type="domain" description="Primase C-terminal 1" evidence="2">
    <location>
        <begin position="295"/>
        <end position="357"/>
    </location>
</feature>
<evidence type="ECO:0000259" key="3">
    <source>
        <dbReference type="SMART" id="SM00943"/>
    </source>
</evidence>
<proteinExistence type="predicted"/>